<evidence type="ECO:0000256" key="1">
    <source>
        <dbReference type="ARBA" id="ARBA00022741"/>
    </source>
</evidence>
<proteinExistence type="predicted"/>
<evidence type="ECO:0000313" key="4">
    <source>
        <dbReference type="Proteomes" id="UP000198976"/>
    </source>
</evidence>
<dbReference type="InterPro" id="IPR027417">
    <property type="entry name" value="P-loop_NTPase"/>
</dbReference>
<dbReference type="InterPro" id="IPR050625">
    <property type="entry name" value="ParA/MinD_ATPase"/>
</dbReference>
<dbReference type="EMBL" id="LT629792">
    <property type="protein sequence ID" value="SDT98142.1"/>
    <property type="molecule type" value="Genomic_DNA"/>
</dbReference>
<sequence length="436" mass="45068">MSGPISVIVCAPTQTEGRLVQAINESEEFTVSRRCADLTEVRACARSSVAQCAIIDADDPDLDARIVEDLHAHHIGVIVLAPLADAPSLRALHADGIAQPDSPDGIVDSLRALGMSASFSPESGELPQTGEDASGRREAQIAHQKRSYAFADGDDELSDGQRSVDGTAEFGKIVCVWGPSGAPGRSTIAFNVAAGASASARVLLVDADTCAPSLAHMAGIAQDASGIAVLSRTAARTDVGADEIRGAAVPLTDSLDILTGITSPQRWREVSPAAVVSALSAARSLYDLIIVDVAAATLDPVAPGNRHQGSRDDLVAAIVRNADAVMCVFRGDSLGINRLVDAYQWVGQIAPHVEPILVANHVSSSGAGPRPVNAIVQALAPVIPGRSIQLVPEDSRVSASLLHARAIVHAEPDQPVGQALAALTQVVLAVLPEHAA</sequence>
<evidence type="ECO:0000256" key="2">
    <source>
        <dbReference type="ARBA" id="ARBA00022840"/>
    </source>
</evidence>
<accession>A0ABY0V8I8</accession>
<keyword evidence="4" id="KW-1185">Reference proteome</keyword>
<keyword evidence="1" id="KW-0547">Nucleotide-binding</keyword>
<organism evidence="3 4">
    <name type="scientific">Schaalia radingae</name>
    <dbReference type="NCBI Taxonomy" id="131110"/>
    <lineage>
        <taxon>Bacteria</taxon>
        <taxon>Bacillati</taxon>
        <taxon>Actinomycetota</taxon>
        <taxon>Actinomycetes</taxon>
        <taxon>Actinomycetales</taxon>
        <taxon>Actinomycetaceae</taxon>
        <taxon>Schaalia</taxon>
    </lineage>
</organism>
<dbReference type="SUPFAM" id="SSF52540">
    <property type="entry name" value="P-loop containing nucleoside triphosphate hydrolases"/>
    <property type="match status" value="1"/>
</dbReference>
<dbReference type="Proteomes" id="UP000198976">
    <property type="component" value="Chromosome I"/>
</dbReference>
<keyword evidence="2" id="KW-0067">ATP-binding</keyword>
<dbReference type="Gene3D" id="3.40.50.300">
    <property type="entry name" value="P-loop containing nucleotide triphosphate hydrolases"/>
    <property type="match status" value="1"/>
</dbReference>
<gene>
    <name evidence="3" type="ORF">SAMN04489714_1403</name>
</gene>
<reference evidence="3 4" key="1">
    <citation type="submission" date="2016-10" db="EMBL/GenBank/DDBJ databases">
        <authorList>
            <person name="Varghese N."/>
            <person name="Submissions S."/>
        </authorList>
    </citation>
    <scope>NUCLEOTIDE SEQUENCE [LARGE SCALE GENOMIC DNA]</scope>
    <source>
        <strain evidence="3 4">DSM 9169</strain>
    </source>
</reference>
<name>A0ABY0V8I8_9ACTO</name>
<evidence type="ECO:0000313" key="3">
    <source>
        <dbReference type="EMBL" id="SDT98142.1"/>
    </source>
</evidence>
<dbReference type="PANTHER" id="PTHR43384">
    <property type="entry name" value="SEPTUM SITE-DETERMINING PROTEIN MIND HOMOLOG, CHLOROPLASTIC-RELATED"/>
    <property type="match status" value="1"/>
</dbReference>
<dbReference type="RefSeq" id="WP_092648704.1">
    <property type="nucleotide sequence ID" value="NZ_LT629792.1"/>
</dbReference>
<protein>
    <submittedName>
        <fullName evidence="3">MinD-like ATPase involved in chromosome partitioning or flagellar assembly</fullName>
    </submittedName>
</protein>
<dbReference type="PANTHER" id="PTHR43384:SF6">
    <property type="entry name" value="SEPTUM SITE-DETERMINING PROTEIN MIND HOMOLOG, CHLOROPLASTIC"/>
    <property type="match status" value="1"/>
</dbReference>